<evidence type="ECO:0000313" key="2">
    <source>
        <dbReference type="EMBL" id="VAX35675.1"/>
    </source>
</evidence>
<dbReference type="InterPro" id="IPR013694">
    <property type="entry name" value="VIT"/>
</dbReference>
<reference evidence="2" key="1">
    <citation type="submission" date="2018-06" db="EMBL/GenBank/DDBJ databases">
        <authorList>
            <person name="Zhirakovskaya E."/>
        </authorList>
    </citation>
    <scope>NUCLEOTIDE SEQUENCE</scope>
</reference>
<dbReference type="PANTHER" id="PTHR45737">
    <property type="entry name" value="VON WILLEBRAND FACTOR A DOMAIN-CONTAINING PROTEIN 5A"/>
    <property type="match status" value="1"/>
</dbReference>
<evidence type="ECO:0000259" key="1">
    <source>
        <dbReference type="PROSITE" id="PS51468"/>
    </source>
</evidence>
<dbReference type="EMBL" id="UOGL01000005">
    <property type="protein sequence ID" value="VAX35675.1"/>
    <property type="molecule type" value="Genomic_DNA"/>
</dbReference>
<accession>A0A3B1DUU1</accession>
<dbReference type="PANTHER" id="PTHR45737:SF6">
    <property type="entry name" value="VON WILLEBRAND FACTOR A DOMAIN-CONTAINING PROTEIN 5A"/>
    <property type="match status" value="1"/>
</dbReference>
<feature type="non-terminal residue" evidence="2">
    <location>
        <position position="260"/>
    </location>
</feature>
<organism evidence="2">
    <name type="scientific">hydrothermal vent metagenome</name>
    <dbReference type="NCBI Taxonomy" id="652676"/>
    <lineage>
        <taxon>unclassified sequences</taxon>
        <taxon>metagenomes</taxon>
        <taxon>ecological metagenomes</taxon>
    </lineage>
</organism>
<feature type="domain" description="VIT" evidence="1">
    <location>
        <begin position="21"/>
        <end position="150"/>
    </location>
</feature>
<sequence length="260" mass="28979">MLQQTKLIAAFIAALTFLMAGTHTDACFMRSPQPVQVWLDHITVDIIDQVAVKTYRCAFKNPNGGAIVGGTCYMELEPGAQVDNMTVLVDGKEMHAEILDVEKANKVFKEIVKNGGSPALLEYYGNQLIQTKIPKIAAGKSVMVKLTYTTVLKKKGDLIRLQMLNTNPKTLMQPLKAASVTVNIKSKEPIKNIYSPTHKIDLVEKKDWDISVTWKQKNYLPKHPFVLYYQTSPDPVGASLVAHRELGEEGYFMVQLSPTL</sequence>
<name>A0A3B1DUU1_9ZZZZ</name>
<dbReference type="PROSITE" id="PS51468">
    <property type="entry name" value="VIT"/>
    <property type="match status" value="1"/>
</dbReference>
<protein>
    <recommendedName>
        <fullName evidence="1">VIT domain-containing protein</fullName>
    </recommendedName>
</protein>
<gene>
    <name evidence="2" type="ORF">MNBD_PLANCTO02-3101</name>
</gene>
<dbReference type="Pfam" id="PF08487">
    <property type="entry name" value="VIT"/>
    <property type="match status" value="1"/>
</dbReference>
<dbReference type="AlphaFoldDB" id="A0A3B1DUU1"/>
<proteinExistence type="predicted"/>